<dbReference type="Proteomes" id="UP001237642">
    <property type="component" value="Unassembled WGS sequence"/>
</dbReference>
<dbReference type="AlphaFoldDB" id="A0AAD8IJT1"/>
<protein>
    <submittedName>
        <fullName evidence="2">Uncharacterized protein</fullName>
    </submittedName>
</protein>
<gene>
    <name evidence="2" type="ORF">POM88_022975</name>
    <name evidence="1" type="ORF">POM88_054423</name>
</gene>
<name>A0AAD8IJT1_9APIA</name>
<dbReference type="EMBL" id="JAUIZM010000045">
    <property type="protein sequence ID" value="KAK1351337.1"/>
    <property type="molecule type" value="Genomic_DNA"/>
</dbReference>
<reference evidence="2" key="1">
    <citation type="submission" date="2023-02" db="EMBL/GenBank/DDBJ databases">
        <title>Genome of toxic invasive species Heracleum sosnowskyi carries increased number of genes despite the absence of recent whole-genome duplications.</title>
        <authorList>
            <person name="Schelkunov M."/>
            <person name="Shtratnikova V."/>
            <person name="Makarenko M."/>
            <person name="Klepikova A."/>
            <person name="Omelchenko D."/>
            <person name="Novikova G."/>
            <person name="Obukhova E."/>
            <person name="Bogdanov V."/>
            <person name="Penin A."/>
            <person name="Logacheva M."/>
        </authorList>
    </citation>
    <scope>NUCLEOTIDE SEQUENCE</scope>
    <source>
        <strain evidence="2">Hsosn_3</strain>
        <tissue evidence="2">Leaf</tissue>
    </source>
</reference>
<evidence type="ECO:0000313" key="2">
    <source>
        <dbReference type="EMBL" id="KAK1385240.1"/>
    </source>
</evidence>
<accession>A0AAD8IJT1</accession>
<reference evidence="2" key="2">
    <citation type="submission" date="2023-05" db="EMBL/GenBank/DDBJ databases">
        <authorList>
            <person name="Schelkunov M.I."/>
        </authorList>
    </citation>
    <scope>NUCLEOTIDE SEQUENCE</scope>
    <source>
        <strain evidence="2">Hsosn_3</strain>
        <tissue evidence="2">Leaf</tissue>
    </source>
</reference>
<dbReference type="EMBL" id="JAUIZM010000005">
    <property type="protein sequence ID" value="KAK1385240.1"/>
    <property type="molecule type" value="Genomic_DNA"/>
</dbReference>
<evidence type="ECO:0000313" key="1">
    <source>
        <dbReference type="EMBL" id="KAK1351337.1"/>
    </source>
</evidence>
<keyword evidence="3" id="KW-1185">Reference proteome</keyword>
<organism evidence="2 3">
    <name type="scientific">Heracleum sosnowskyi</name>
    <dbReference type="NCBI Taxonomy" id="360622"/>
    <lineage>
        <taxon>Eukaryota</taxon>
        <taxon>Viridiplantae</taxon>
        <taxon>Streptophyta</taxon>
        <taxon>Embryophyta</taxon>
        <taxon>Tracheophyta</taxon>
        <taxon>Spermatophyta</taxon>
        <taxon>Magnoliopsida</taxon>
        <taxon>eudicotyledons</taxon>
        <taxon>Gunneridae</taxon>
        <taxon>Pentapetalae</taxon>
        <taxon>asterids</taxon>
        <taxon>campanulids</taxon>
        <taxon>Apiales</taxon>
        <taxon>Apiaceae</taxon>
        <taxon>Apioideae</taxon>
        <taxon>apioid superclade</taxon>
        <taxon>Tordylieae</taxon>
        <taxon>Tordyliinae</taxon>
        <taxon>Heracleum</taxon>
    </lineage>
</organism>
<sequence>MAIHTECKVINGMHFHRCKFSITAFGTWYPIAVIPPEVIELMDFEQEMEYLFLFMHYGLFEEKRRVERERARLQALEMRERIIGFARTMSRILHRKMEEAAKKQKKTVGPSS</sequence>
<proteinExistence type="predicted"/>
<comment type="caution">
    <text evidence="2">The sequence shown here is derived from an EMBL/GenBank/DDBJ whole genome shotgun (WGS) entry which is preliminary data.</text>
</comment>
<evidence type="ECO:0000313" key="3">
    <source>
        <dbReference type="Proteomes" id="UP001237642"/>
    </source>
</evidence>